<reference evidence="2" key="1">
    <citation type="submission" date="2010-08" db="EMBL/GenBank/DDBJ databases">
        <authorList>
            <consortium name="Caenorhabditis japonica Sequencing Consortium"/>
            <person name="Wilson R.K."/>
        </authorList>
    </citation>
    <scope>NUCLEOTIDE SEQUENCE [LARGE SCALE GENOMIC DNA]</scope>
    <source>
        <strain evidence="2">DF5081</strain>
    </source>
</reference>
<keyword evidence="2" id="KW-1185">Reference proteome</keyword>
<accession>A0A8R1IUX9</accession>
<sequence length="164" mass="18833">MGRGLYIDTPAALRLVNYYFNEEGMTRTIYPEPVGKSQAGALEKLQHTFGYNSKGILESHAKNPNGWNLEVHALNGMEYRQLKRALKFGYTTDVKVKRIVITRGEGPNHECHIPYIAKNWEDADEILKRMALTAPEIGYYKTDFEILFTNGDTYRGTYELSYKD</sequence>
<evidence type="ECO:0000313" key="2">
    <source>
        <dbReference type="Proteomes" id="UP000005237"/>
    </source>
</evidence>
<proteinExistence type="predicted"/>
<dbReference type="Proteomes" id="UP000005237">
    <property type="component" value="Unassembled WGS sequence"/>
</dbReference>
<dbReference type="EnsemblMetazoa" id="CJA42838.1">
    <property type="protein sequence ID" value="CJA42838.1"/>
    <property type="gene ID" value="WBGene00218686"/>
</dbReference>
<dbReference type="AlphaFoldDB" id="A0A8R1IUX9"/>
<reference evidence="1" key="2">
    <citation type="submission" date="2022-06" db="UniProtKB">
        <authorList>
            <consortium name="EnsemblMetazoa"/>
        </authorList>
    </citation>
    <scope>IDENTIFICATION</scope>
    <source>
        <strain evidence="1">DF5081</strain>
    </source>
</reference>
<evidence type="ECO:0000313" key="1">
    <source>
        <dbReference type="EnsemblMetazoa" id="CJA42838.1"/>
    </source>
</evidence>
<organism evidence="1 2">
    <name type="scientific">Caenorhabditis japonica</name>
    <dbReference type="NCBI Taxonomy" id="281687"/>
    <lineage>
        <taxon>Eukaryota</taxon>
        <taxon>Metazoa</taxon>
        <taxon>Ecdysozoa</taxon>
        <taxon>Nematoda</taxon>
        <taxon>Chromadorea</taxon>
        <taxon>Rhabditida</taxon>
        <taxon>Rhabditina</taxon>
        <taxon>Rhabditomorpha</taxon>
        <taxon>Rhabditoidea</taxon>
        <taxon>Rhabditidae</taxon>
        <taxon>Peloderinae</taxon>
        <taxon>Caenorhabditis</taxon>
    </lineage>
</organism>
<protein>
    <submittedName>
        <fullName evidence="1">Uncharacterized protein</fullName>
    </submittedName>
</protein>
<name>A0A8R1IUX9_CAEJA</name>